<dbReference type="EMBL" id="JASCIR010000006">
    <property type="protein sequence ID" value="MDI3386453.1"/>
    <property type="molecule type" value="Genomic_DNA"/>
</dbReference>
<comment type="caution">
    <text evidence="3">The sequence shown here is derived from an EMBL/GenBank/DDBJ whole genome shotgun (WGS) entry which is preliminary data.</text>
</comment>
<sequence>MWVTAIVAVSALVIGLLLKRFLRARLVGENAESVTVRDLISPVETLATLILAFAIVVAAESFGAAGEASRTEAGAVDHLYEVADFVEGPTRERLQADTVCYARAVQFHEWPHMARRGTSDVPSVWSTRLRKDLKETDKNGPAFEMIVAADDERSQARQKRISEASPTIPAVMYWFMLLALAVVIAGLAFCLPHRKLGTELTCLVVLSALIAGCLMLTRDIDRPFDGLIRVDASAMRATQMDISDDFARDYPKQPLPCDASGASTTRPVAAAS</sequence>
<dbReference type="InterPro" id="IPR025333">
    <property type="entry name" value="DUF4239"/>
</dbReference>
<keyword evidence="4" id="KW-1185">Reference proteome</keyword>
<protein>
    <submittedName>
        <fullName evidence="3">DUF4239 domain-containing protein</fullName>
    </submittedName>
</protein>
<evidence type="ECO:0000256" key="2">
    <source>
        <dbReference type="SAM" id="Phobius"/>
    </source>
</evidence>
<dbReference type="RefSeq" id="WP_282512376.1">
    <property type="nucleotide sequence ID" value="NZ_JASCIR010000006.1"/>
</dbReference>
<keyword evidence="2" id="KW-0472">Membrane</keyword>
<accession>A0ABT6RRU8</accession>
<feature type="transmembrane region" description="Helical" evidence="2">
    <location>
        <begin position="196"/>
        <end position="217"/>
    </location>
</feature>
<gene>
    <name evidence="3" type="ORF">QIS99_09540</name>
</gene>
<feature type="transmembrane region" description="Helical" evidence="2">
    <location>
        <begin position="39"/>
        <end position="59"/>
    </location>
</feature>
<organism evidence="3 4">
    <name type="scientific">Streptomyces solicavernae</name>
    <dbReference type="NCBI Taxonomy" id="3043614"/>
    <lineage>
        <taxon>Bacteria</taxon>
        <taxon>Bacillati</taxon>
        <taxon>Actinomycetota</taxon>
        <taxon>Actinomycetes</taxon>
        <taxon>Kitasatosporales</taxon>
        <taxon>Streptomycetaceae</taxon>
        <taxon>Streptomyces</taxon>
    </lineage>
</organism>
<evidence type="ECO:0000313" key="3">
    <source>
        <dbReference type="EMBL" id="MDI3386453.1"/>
    </source>
</evidence>
<evidence type="ECO:0000256" key="1">
    <source>
        <dbReference type="SAM" id="MobiDB-lite"/>
    </source>
</evidence>
<keyword evidence="2" id="KW-0812">Transmembrane</keyword>
<dbReference type="Pfam" id="PF14023">
    <property type="entry name" value="Bestrophin-like"/>
    <property type="match status" value="1"/>
</dbReference>
<feature type="transmembrane region" description="Helical" evidence="2">
    <location>
        <begin position="167"/>
        <end position="190"/>
    </location>
</feature>
<keyword evidence="2" id="KW-1133">Transmembrane helix</keyword>
<dbReference type="Proteomes" id="UP001224661">
    <property type="component" value="Unassembled WGS sequence"/>
</dbReference>
<reference evidence="3 4" key="1">
    <citation type="submission" date="2023-05" db="EMBL/GenBank/DDBJ databases">
        <title>Draft genome sequence of Streptomyces sp. B-S-A8 isolated from a cave soil in Thailand.</title>
        <authorList>
            <person name="Chamroensaksri N."/>
            <person name="Muangham S."/>
        </authorList>
    </citation>
    <scope>NUCLEOTIDE SEQUENCE [LARGE SCALE GENOMIC DNA]</scope>
    <source>
        <strain evidence="3 4">B-S-A8</strain>
    </source>
</reference>
<evidence type="ECO:0000313" key="4">
    <source>
        <dbReference type="Proteomes" id="UP001224661"/>
    </source>
</evidence>
<name>A0ABT6RRU8_9ACTN</name>
<proteinExistence type="predicted"/>
<feature type="region of interest" description="Disordered" evidence="1">
    <location>
        <begin position="253"/>
        <end position="272"/>
    </location>
</feature>